<sequence>MPLLLLHSRRLRRPSLLLRRCIALQNARRPSRQPCANASTTLPQCLRCHRYSTGTGSARHDVQVACRSNGCVHLSILRRQRDDALPSPILLFLPPGPILSETPPEHQDQLLRQLAHASNATVVSVNYRAGDHHRYPAPVHDVLTAYDWVLANLASQPQHCSPRKPHLARIGVCGELIGGSLATMLALTECRMGTHRIAAAAVSNPVVDWIFPSDLHQEAESENASDDLDVSTVSTDDDGRIALQNKLKKNPDAHISSWDKYGGNPALPLSAVVHARASLFPSADAYFDRFACPIHFFRTPGIGYVVPTKTEDDLASEVPREFDTIENPEPVLETLKPIIEKRRRSPRLYPPTGMGLRLPVMSISVGEESVLRDQSEELVRLIKRSVIRDTRNEDEAGRRAGLTLRPGAGLWSGHSRAPDWREEIGAIGEWFGRALA</sequence>
<gene>
    <name evidence="1" type="primary">g2517</name>
    <name evidence="1" type="ORF">NpPPO83_00002517</name>
</gene>
<keyword evidence="1" id="KW-0378">Hydrolase</keyword>
<evidence type="ECO:0000313" key="2">
    <source>
        <dbReference type="Proteomes" id="UP001165186"/>
    </source>
</evidence>
<name>A0ACB5SJE5_9PEZI</name>
<reference evidence="1" key="1">
    <citation type="submission" date="2024-09" db="EMBL/GenBank/DDBJ databases">
        <title>Draft Genome Sequences of Neofusicoccum parvum.</title>
        <authorList>
            <person name="Ashida A."/>
            <person name="Camagna M."/>
            <person name="Tanaka A."/>
            <person name="Takemoto D."/>
        </authorList>
    </citation>
    <scope>NUCLEOTIDE SEQUENCE</scope>
    <source>
        <strain evidence="1">PPO83</strain>
    </source>
</reference>
<proteinExistence type="predicted"/>
<accession>A0ACB5SJE5</accession>
<keyword evidence="2" id="KW-1185">Reference proteome</keyword>
<comment type="caution">
    <text evidence="1">The sequence shown here is derived from an EMBL/GenBank/DDBJ whole genome shotgun (WGS) entry which is preliminary data.</text>
</comment>
<dbReference type="Proteomes" id="UP001165186">
    <property type="component" value="Unassembled WGS sequence"/>
</dbReference>
<protein>
    <submittedName>
        <fullName evidence="1">Alpha beta hydrolase</fullName>
    </submittedName>
</protein>
<dbReference type="EMBL" id="BSXG01000112">
    <property type="protein sequence ID" value="GME44054.1"/>
    <property type="molecule type" value="Genomic_DNA"/>
</dbReference>
<organism evidence="1 2">
    <name type="scientific">Neofusicoccum parvum</name>
    <dbReference type="NCBI Taxonomy" id="310453"/>
    <lineage>
        <taxon>Eukaryota</taxon>
        <taxon>Fungi</taxon>
        <taxon>Dikarya</taxon>
        <taxon>Ascomycota</taxon>
        <taxon>Pezizomycotina</taxon>
        <taxon>Dothideomycetes</taxon>
        <taxon>Dothideomycetes incertae sedis</taxon>
        <taxon>Botryosphaeriales</taxon>
        <taxon>Botryosphaeriaceae</taxon>
        <taxon>Neofusicoccum</taxon>
    </lineage>
</organism>
<evidence type="ECO:0000313" key="1">
    <source>
        <dbReference type="EMBL" id="GME44054.1"/>
    </source>
</evidence>